<dbReference type="GO" id="GO:0006826">
    <property type="term" value="P:iron ion transport"/>
    <property type="evidence" value="ECO:0007669"/>
    <property type="project" value="UniProtKB-KW"/>
</dbReference>
<comment type="subcellular location">
    <subcellularLocation>
        <location evidence="1">Cell membrane</location>
        <topology evidence="1">Peripheral membrane protein</topology>
    </subcellularLocation>
</comment>
<evidence type="ECO:0000256" key="1">
    <source>
        <dbReference type="ARBA" id="ARBA00004202"/>
    </source>
</evidence>
<keyword evidence="4" id="KW-1003">Cell membrane</keyword>
<evidence type="ECO:0000256" key="9">
    <source>
        <dbReference type="ARBA" id="ARBA00023065"/>
    </source>
</evidence>
<keyword evidence="12" id="KW-1185">Reference proteome</keyword>
<keyword evidence="9" id="KW-0406">Ion transport</keyword>
<gene>
    <name evidence="11" type="ORF">FKV68_21315</name>
</gene>
<dbReference type="InterPro" id="IPR003593">
    <property type="entry name" value="AAA+_ATPase"/>
</dbReference>
<dbReference type="Proteomes" id="UP000510721">
    <property type="component" value="Plasmid pEmeITTGR7a"/>
</dbReference>
<evidence type="ECO:0000256" key="6">
    <source>
        <dbReference type="ARBA" id="ARBA00022741"/>
    </source>
</evidence>
<evidence type="ECO:0000313" key="12">
    <source>
        <dbReference type="Proteomes" id="UP000510721"/>
    </source>
</evidence>
<dbReference type="PROSITE" id="PS50893">
    <property type="entry name" value="ABC_TRANSPORTER_2"/>
    <property type="match status" value="1"/>
</dbReference>
<reference evidence="11 12" key="1">
    <citation type="submission" date="2019-06" db="EMBL/GenBank/DDBJ databases">
        <title>Complete genome sequence of Ensifer mexicanus ITTG R7 isolated from nodules of Acacia angustissima (Mill.) Kuntze.</title>
        <authorList>
            <person name="Rincon-Rosales R."/>
            <person name="Rogel M.A."/>
            <person name="Guerrero G."/>
            <person name="Rincon-Molina C.I."/>
            <person name="Lopez-Lopez A."/>
            <person name="Martinez-Romero E."/>
        </authorList>
    </citation>
    <scope>NUCLEOTIDE SEQUENCE [LARGE SCALE GENOMIC DNA]</scope>
    <source>
        <strain evidence="11 12">ITTG R7</strain>
        <plasmid evidence="12">pemeittgr7a</plasmid>
    </source>
</reference>
<dbReference type="InterPro" id="IPR003439">
    <property type="entry name" value="ABC_transporter-like_ATP-bd"/>
</dbReference>
<keyword evidence="3" id="KW-0813">Transport</keyword>
<accession>A0A859QFL4</accession>
<dbReference type="GO" id="GO:0016887">
    <property type="term" value="F:ATP hydrolysis activity"/>
    <property type="evidence" value="ECO:0007669"/>
    <property type="project" value="InterPro"/>
</dbReference>
<evidence type="ECO:0000256" key="3">
    <source>
        <dbReference type="ARBA" id="ARBA00022448"/>
    </source>
</evidence>
<dbReference type="FunFam" id="3.40.50.300:FF:000134">
    <property type="entry name" value="Iron-enterobactin ABC transporter ATP-binding protein"/>
    <property type="match status" value="1"/>
</dbReference>
<keyword evidence="10" id="KW-0472">Membrane</keyword>
<evidence type="ECO:0000256" key="4">
    <source>
        <dbReference type="ARBA" id="ARBA00022475"/>
    </source>
</evidence>
<evidence type="ECO:0000313" key="11">
    <source>
        <dbReference type="EMBL" id="QLL64012.1"/>
    </source>
</evidence>
<dbReference type="PANTHER" id="PTHR42771">
    <property type="entry name" value="IRON(3+)-HYDROXAMATE IMPORT ATP-BINDING PROTEIN FHUC"/>
    <property type="match status" value="1"/>
</dbReference>
<evidence type="ECO:0000256" key="8">
    <source>
        <dbReference type="ARBA" id="ARBA00023004"/>
    </source>
</evidence>
<dbReference type="KEGG" id="emx:FKV68_21315"/>
<evidence type="ECO:0000256" key="2">
    <source>
        <dbReference type="ARBA" id="ARBA00005417"/>
    </source>
</evidence>
<sequence length="273" mass="29141">MSDLPSADSGPSRLSSKDLSLGYATAKILEHVDIAIPNGKITALIGANGSGKSTLLKTLGRILQPIDGTVFLDGKTIAGWSSRDIARTLALLPQGPVSPDGLTVRQLCRFGRHPHKGMLSRATRHDEEVVEQALAATGLADLTERPLERLSGGQRQRAWIAMALAQETPILLLDEPTTYLDIAHQLEVLELLKNLNRKQGRTIVMVVHDLNHAAQYADHIVAVANGGVHAAGRPTELLTPDLIKAVFGIHAVVVSNPVDGTPLCLPIVKSCDA</sequence>
<keyword evidence="8" id="KW-0408">Iron</keyword>
<dbReference type="InterPro" id="IPR017871">
    <property type="entry name" value="ABC_transporter-like_CS"/>
</dbReference>
<dbReference type="Pfam" id="PF00005">
    <property type="entry name" value="ABC_tran"/>
    <property type="match status" value="1"/>
</dbReference>
<keyword evidence="6" id="KW-0547">Nucleotide-binding</keyword>
<protein>
    <submittedName>
        <fullName evidence="11">ABC transporter ATP-binding protein</fullName>
    </submittedName>
</protein>
<dbReference type="CDD" id="cd03214">
    <property type="entry name" value="ABC_Iron-Siderophores_B12_Hemin"/>
    <property type="match status" value="1"/>
</dbReference>
<dbReference type="RefSeq" id="WP_180941895.1">
    <property type="nucleotide sequence ID" value="NZ_CP041239.1"/>
</dbReference>
<dbReference type="PANTHER" id="PTHR42771:SF2">
    <property type="entry name" value="IRON(3+)-HYDROXAMATE IMPORT ATP-BINDING PROTEIN FHUC"/>
    <property type="match status" value="1"/>
</dbReference>
<evidence type="ECO:0000256" key="5">
    <source>
        <dbReference type="ARBA" id="ARBA00022496"/>
    </source>
</evidence>
<keyword evidence="11" id="KW-0614">Plasmid</keyword>
<dbReference type="InterPro" id="IPR051535">
    <property type="entry name" value="Siderophore_ABC-ATPase"/>
</dbReference>
<dbReference type="GO" id="GO:0005886">
    <property type="term" value="C:plasma membrane"/>
    <property type="evidence" value="ECO:0007669"/>
    <property type="project" value="UniProtKB-SubCell"/>
</dbReference>
<name>A0A859QFL4_9HYPH</name>
<geneLocation type="plasmid" evidence="12">
    <name>pemeittgr7a</name>
</geneLocation>
<keyword evidence="7 11" id="KW-0067">ATP-binding</keyword>
<dbReference type="InterPro" id="IPR027417">
    <property type="entry name" value="P-loop_NTPase"/>
</dbReference>
<keyword evidence="5" id="KW-0410">Iron transport</keyword>
<proteinExistence type="inferred from homology"/>
<evidence type="ECO:0000256" key="7">
    <source>
        <dbReference type="ARBA" id="ARBA00022840"/>
    </source>
</evidence>
<dbReference type="EMBL" id="CP041239">
    <property type="protein sequence ID" value="QLL64012.1"/>
    <property type="molecule type" value="Genomic_DNA"/>
</dbReference>
<comment type="similarity">
    <text evidence="2">Belongs to the ABC transporter superfamily.</text>
</comment>
<evidence type="ECO:0000256" key="10">
    <source>
        <dbReference type="ARBA" id="ARBA00023136"/>
    </source>
</evidence>
<dbReference type="GO" id="GO:0005524">
    <property type="term" value="F:ATP binding"/>
    <property type="evidence" value="ECO:0007669"/>
    <property type="project" value="UniProtKB-KW"/>
</dbReference>
<dbReference type="Gene3D" id="3.40.50.300">
    <property type="entry name" value="P-loop containing nucleotide triphosphate hydrolases"/>
    <property type="match status" value="1"/>
</dbReference>
<dbReference type="PROSITE" id="PS00211">
    <property type="entry name" value="ABC_TRANSPORTER_1"/>
    <property type="match status" value="1"/>
</dbReference>
<dbReference type="SMART" id="SM00382">
    <property type="entry name" value="AAA"/>
    <property type="match status" value="1"/>
</dbReference>
<dbReference type="SUPFAM" id="SSF52540">
    <property type="entry name" value="P-loop containing nucleoside triphosphate hydrolases"/>
    <property type="match status" value="1"/>
</dbReference>
<organism evidence="11 12">
    <name type="scientific">Sinorhizobium mexicanum</name>
    <dbReference type="NCBI Taxonomy" id="375549"/>
    <lineage>
        <taxon>Bacteria</taxon>
        <taxon>Pseudomonadati</taxon>
        <taxon>Pseudomonadota</taxon>
        <taxon>Alphaproteobacteria</taxon>
        <taxon>Hyphomicrobiales</taxon>
        <taxon>Rhizobiaceae</taxon>
        <taxon>Sinorhizobium/Ensifer group</taxon>
        <taxon>Sinorhizobium</taxon>
    </lineage>
</organism>
<dbReference type="AlphaFoldDB" id="A0A859QFL4"/>